<protein>
    <submittedName>
        <fullName evidence="1">Uncharacterized protein</fullName>
    </submittedName>
</protein>
<evidence type="ECO:0000313" key="1">
    <source>
        <dbReference type="EMBL" id="SFS85607.1"/>
    </source>
</evidence>
<organism evidence="1 2">
    <name type="scientific">Marininema halotolerans</name>
    <dbReference type="NCBI Taxonomy" id="1155944"/>
    <lineage>
        <taxon>Bacteria</taxon>
        <taxon>Bacillati</taxon>
        <taxon>Bacillota</taxon>
        <taxon>Bacilli</taxon>
        <taxon>Bacillales</taxon>
        <taxon>Thermoactinomycetaceae</taxon>
        <taxon>Marininema</taxon>
    </lineage>
</organism>
<dbReference type="EMBL" id="FPAA01000009">
    <property type="protein sequence ID" value="SFS85607.1"/>
    <property type="molecule type" value="Genomic_DNA"/>
</dbReference>
<gene>
    <name evidence="1" type="ORF">SAMN05444972_10992</name>
</gene>
<accession>A0A1I6T9H8</accession>
<dbReference type="RefSeq" id="WP_091837867.1">
    <property type="nucleotide sequence ID" value="NZ_FPAA01000009.1"/>
</dbReference>
<sequence>MVTPITLLQHPTQISPIRTMHAYANYVENGISLFDYKKHSTLRASMVTQFIPISHSIPTTPH</sequence>
<keyword evidence="2" id="KW-1185">Reference proteome</keyword>
<name>A0A1I6T9H8_9BACL</name>
<proteinExistence type="predicted"/>
<dbReference type="AlphaFoldDB" id="A0A1I6T9H8"/>
<evidence type="ECO:0000313" key="2">
    <source>
        <dbReference type="Proteomes" id="UP000198660"/>
    </source>
</evidence>
<reference evidence="2" key="1">
    <citation type="submission" date="2016-10" db="EMBL/GenBank/DDBJ databases">
        <authorList>
            <person name="Varghese N."/>
            <person name="Submissions S."/>
        </authorList>
    </citation>
    <scope>NUCLEOTIDE SEQUENCE [LARGE SCALE GENOMIC DNA]</scope>
    <source>
        <strain evidence="2">DSM 45789</strain>
    </source>
</reference>
<dbReference type="Proteomes" id="UP000198660">
    <property type="component" value="Unassembled WGS sequence"/>
</dbReference>